<dbReference type="PATRIC" id="fig|101510.16.peg.3206"/>
<proteinExistence type="predicted"/>
<sequence length="242" mass="26698">MMRRSDSEENRSDPGLVQLGSLEVDPAALEGPGSSLWDLIGGRKLTLRSPDDLLDLPRQGWRPIFPSWEFIDNPRDVFAAPHPHQRNGWVLVFLHWIGEAWTVSTDPGPVPLRRPCAARRAGLELRWPAEQTATVGTLPELSIDVLNTSDHVWRNDVGDHMTVRGWVLGPDGERLGSGVTLFAHAPPLPDLEPGGRMSLQVNLGSDIEELAAGRYRVVAELLDLQLQSPPGTLVLTEPDDTR</sequence>
<dbReference type="EMBL" id="CP000431">
    <property type="protein sequence ID" value="ABG94975.1"/>
    <property type="molecule type" value="Genomic_DNA"/>
</dbReference>
<gene>
    <name evidence="1" type="ordered locus">RHA1_ro03172</name>
</gene>
<dbReference type="KEGG" id="rha:RHA1_ro03172"/>
<accession>Q0SBW1</accession>
<organism evidence="1 2">
    <name type="scientific">Rhodococcus jostii (strain RHA1)</name>
    <dbReference type="NCBI Taxonomy" id="101510"/>
    <lineage>
        <taxon>Bacteria</taxon>
        <taxon>Bacillati</taxon>
        <taxon>Actinomycetota</taxon>
        <taxon>Actinomycetes</taxon>
        <taxon>Mycobacteriales</taxon>
        <taxon>Nocardiaceae</taxon>
        <taxon>Rhodococcus</taxon>
    </lineage>
</organism>
<evidence type="ECO:0000313" key="2">
    <source>
        <dbReference type="Proteomes" id="UP000008710"/>
    </source>
</evidence>
<protein>
    <submittedName>
        <fullName evidence="1">Uncharacterized protein</fullName>
    </submittedName>
</protein>
<dbReference type="eggNOG" id="ENOG502ZPI6">
    <property type="taxonomic scope" value="Bacteria"/>
</dbReference>
<dbReference type="AlphaFoldDB" id="Q0SBW1"/>
<dbReference type="Proteomes" id="UP000008710">
    <property type="component" value="Chromosome"/>
</dbReference>
<evidence type="ECO:0000313" key="1">
    <source>
        <dbReference type="EMBL" id="ABG94975.1"/>
    </source>
</evidence>
<name>Q0SBW1_RHOJR</name>
<reference evidence="2" key="1">
    <citation type="journal article" date="2006" name="Proc. Natl. Acad. Sci. U.S.A.">
        <title>The complete genome of Rhodococcus sp. RHA1 provides insights into a catabolic powerhouse.</title>
        <authorList>
            <person name="McLeod M.P."/>
            <person name="Warren R.L."/>
            <person name="Hsiao W.W.L."/>
            <person name="Araki N."/>
            <person name="Myhre M."/>
            <person name="Fernandes C."/>
            <person name="Miyazawa D."/>
            <person name="Wong W."/>
            <person name="Lillquist A.L."/>
            <person name="Wang D."/>
            <person name="Dosanjh M."/>
            <person name="Hara H."/>
            <person name="Petrescu A."/>
            <person name="Morin R.D."/>
            <person name="Yang G."/>
            <person name="Stott J.M."/>
            <person name="Schein J.E."/>
            <person name="Shin H."/>
            <person name="Smailus D."/>
            <person name="Siddiqui A.S."/>
            <person name="Marra M.A."/>
            <person name="Jones S.J.M."/>
            <person name="Holt R."/>
            <person name="Brinkman F.S.L."/>
            <person name="Miyauchi K."/>
            <person name="Fukuda M."/>
            <person name="Davies J.E."/>
            <person name="Mohn W.W."/>
            <person name="Eltis L.D."/>
        </authorList>
    </citation>
    <scope>NUCLEOTIDE SEQUENCE [LARGE SCALE GENOMIC DNA]</scope>
    <source>
        <strain evidence="2">RHA1</strain>
    </source>
</reference>
<dbReference type="HOGENOM" id="CLU_1128359_0_0_11"/>